<sequence>MPPRYPHLPPALLRLLEAGPWEGTPTELYATLEAHRVGAMTRVTLALSARAPPTPAASPQALDPKSPLKPS</sequence>
<gene>
    <name evidence="2" type="ORF">Mtai_v1c04210</name>
</gene>
<dbReference type="EMBL" id="CP021130">
    <property type="protein sequence ID" value="AWR85669.1"/>
    <property type="molecule type" value="Genomic_DNA"/>
</dbReference>
<protein>
    <submittedName>
        <fullName evidence="2">Uncharacterized protein</fullName>
    </submittedName>
</protein>
<evidence type="ECO:0000313" key="3">
    <source>
        <dbReference type="Proteomes" id="UP000263013"/>
    </source>
</evidence>
<evidence type="ECO:0000313" key="2">
    <source>
        <dbReference type="EMBL" id="AWR85669.1"/>
    </source>
</evidence>
<proteinExistence type="predicted"/>
<name>A0ABM6WFP1_9DEIN</name>
<reference evidence="2 3" key="1">
    <citation type="submission" date="2017-05" db="EMBL/GenBank/DDBJ databases">
        <title>Complete genome sequence of Meiothermus taiwanensis WR-220.</title>
        <authorList>
            <person name="Wu W.-L."/>
            <person name="Lo W.-S."/>
            <person name="Kuo C.-H."/>
            <person name="Wu S.-H."/>
        </authorList>
    </citation>
    <scope>NUCLEOTIDE SEQUENCE [LARGE SCALE GENOMIC DNA]</scope>
    <source>
        <strain evidence="2 3">WR-220</strain>
    </source>
</reference>
<feature type="compositionally biased region" description="Low complexity" evidence="1">
    <location>
        <begin position="50"/>
        <end position="62"/>
    </location>
</feature>
<dbReference type="Proteomes" id="UP000263013">
    <property type="component" value="Chromosome"/>
</dbReference>
<evidence type="ECO:0000256" key="1">
    <source>
        <dbReference type="SAM" id="MobiDB-lite"/>
    </source>
</evidence>
<keyword evidence="3" id="KW-1185">Reference proteome</keyword>
<dbReference type="RefSeq" id="WP_187388624.1">
    <property type="nucleotide sequence ID" value="NZ_CP021130.1"/>
</dbReference>
<accession>A0ABM6WFP1</accession>
<organism evidence="2 3">
    <name type="scientific">Meiothermus taiwanensis WR-220</name>
    <dbReference type="NCBI Taxonomy" id="1339250"/>
    <lineage>
        <taxon>Bacteria</taxon>
        <taxon>Thermotogati</taxon>
        <taxon>Deinococcota</taxon>
        <taxon>Deinococci</taxon>
        <taxon>Thermales</taxon>
        <taxon>Thermaceae</taxon>
        <taxon>Meiothermus</taxon>
    </lineage>
</organism>
<feature type="region of interest" description="Disordered" evidence="1">
    <location>
        <begin position="50"/>
        <end position="71"/>
    </location>
</feature>